<evidence type="ECO:0000256" key="1">
    <source>
        <dbReference type="SAM" id="Coils"/>
    </source>
</evidence>
<evidence type="ECO:0000313" key="2">
    <source>
        <dbReference type="Proteomes" id="UP000887564"/>
    </source>
</evidence>
<dbReference type="Proteomes" id="UP000887564">
    <property type="component" value="Unplaced"/>
</dbReference>
<evidence type="ECO:0000313" key="3">
    <source>
        <dbReference type="WBParaSite" id="PEQ_0000604501-mRNA-1"/>
    </source>
</evidence>
<dbReference type="AlphaFoldDB" id="A0A914RIA3"/>
<proteinExistence type="predicted"/>
<dbReference type="InterPro" id="IPR027417">
    <property type="entry name" value="P-loop_NTPase"/>
</dbReference>
<protein>
    <submittedName>
        <fullName evidence="3">ABC transporter domain-containing protein</fullName>
    </submittedName>
</protein>
<organism evidence="2 3">
    <name type="scientific">Parascaris equorum</name>
    <name type="common">Equine roundworm</name>
    <dbReference type="NCBI Taxonomy" id="6256"/>
    <lineage>
        <taxon>Eukaryota</taxon>
        <taxon>Metazoa</taxon>
        <taxon>Ecdysozoa</taxon>
        <taxon>Nematoda</taxon>
        <taxon>Chromadorea</taxon>
        <taxon>Rhabditida</taxon>
        <taxon>Spirurina</taxon>
        <taxon>Ascaridomorpha</taxon>
        <taxon>Ascaridoidea</taxon>
        <taxon>Ascarididae</taxon>
        <taxon>Parascaris</taxon>
    </lineage>
</organism>
<accession>A0A914RIA3</accession>
<keyword evidence="1" id="KW-0175">Coiled coil</keyword>
<keyword evidence="2" id="KW-1185">Reference proteome</keyword>
<sequence>MVTNELSFLKYADNIIVLANGEIVAEGNYRELTANGAFKQILEECENERRELTRKLAAEEVLKSVPGGGRRPIAVNEFRRQDVVYRRSESIWLSSLLSAHYTVAVLNQIFLMKDPVHITLRLGGTQIYFHTSSKFAFTILPVVFSCWEARICQPYQECCHAIAILPPVRCVDGNVPWRNMS</sequence>
<reference evidence="3" key="1">
    <citation type="submission" date="2022-11" db="UniProtKB">
        <authorList>
            <consortium name="WormBaseParasite"/>
        </authorList>
    </citation>
    <scope>IDENTIFICATION</scope>
</reference>
<dbReference type="WBParaSite" id="PEQ_0000604501-mRNA-1">
    <property type="protein sequence ID" value="PEQ_0000604501-mRNA-1"/>
    <property type="gene ID" value="PEQ_0000604501"/>
</dbReference>
<name>A0A914RIA3_PAREQ</name>
<dbReference type="Gene3D" id="3.40.50.300">
    <property type="entry name" value="P-loop containing nucleotide triphosphate hydrolases"/>
    <property type="match status" value="1"/>
</dbReference>
<feature type="coiled-coil region" evidence="1">
    <location>
        <begin position="35"/>
        <end position="62"/>
    </location>
</feature>